<name>A0A2P2N8K1_RHIMU</name>
<accession>A0A2P2N8K1</accession>
<sequence>MLTRAKMLQTSIIIKNILHHGSTVHYGW</sequence>
<reference evidence="1" key="1">
    <citation type="submission" date="2018-02" db="EMBL/GenBank/DDBJ databases">
        <title>Rhizophora mucronata_Transcriptome.</title>
        <authorList>
            <person name="Meera S.P."/>
            <person name="Sreeshan A."/>
            <person name="Augustine A."/>
        </authorList>
    </citation>
    <scope>NUCLEOTIDE SEQUENCE</scope>
    <source>
        <tissue evidence="1">Leaf</tissue>
    </source>
</reference>
<organism evidence="1">
    <name type="scientific">Rhizophora mucronata</name>
    <name type="common">Asiatic mangrove</name>
    <dbReference type="NCBI Taxonomy" id="61149"/>
    <lineage>
        <taxon>Eukaryota</taxon>
        <taxon>Viridiplantae</taxon>
        <taxon>Streptophyta</taxon>
        <taxon>Embryophyta</taxon>
        <taxon>Tracheophyta</taxon>
        <taxon>Spermatophyta</taxon>
        <taxon>Magnoliopsida</taxon>
        <taxon>eudicotyledons</taxon>
        <taxon>Gunneridae</taxon>
        <taxon>Pentapetalae</taxon>
        <taxon>rosids</taxon>
        <taxon>fabids</taxon>
        <taxon>Malpighiales</taxon>
        <taxon>Rhizophoraceae</taxon>
        <taxon>Rhizophora</taxon>
    </lineage>
</organism>
<evidence type="ECO:0000313" key="1">
    <source>
        <dbReference type="EMBL" id="MBX38809.1"/>
    </source>
</evidence>
<dbReference type="AlphaFoldDB" id="A0A2P2N8K1"/>
<protein>
    <submittedName>
        <fullName evidence="1">Uncharacterized protein</fullName>
    </submittedName>
</protein>
<proteinExistence type="predicted"/>
<dbReference type="EMBL" id="GGEC01058325">
    <property type="protein sequence ID" value="MBX38809.1"/>
    <property type="molecule type" value="Transcribed_RNA"/>
</dbReference>